<comment type="caution">
    <text evidence="2">The sequence shown here is derived from an EMBL/GenBank/DDBJ whole genome shotgun (WGS) entry which is preliminary data.</text>
</comment>
<accession>A0A1E7L5U9</accession>
<sequence length="141" mass="14673">MLFPAGDLGCVGGPVSGGGSLPLDGDGDVDTEDAGEDRSGLPCQVLVFSLPACLESSAARPDRAECCRFVFGAVLRRFARQAARLLVGRVFRCCAPRAAASRKLFAARLVPGAQLIRRGCAPFTVLVVRTAWPAPVPSGST</sequence>
<protein>
    <submittedName>
        <fullName evidence="2">Uncharacterized protein</fullName>
    </submittedName>
</protein>
<feature type="region of interest" description="Disordered" evidence="1">
    <location>
        <begin position="17"/>
        <end position="36"/>
    </location>
</feature>
<organism evidence="2 3">
    <name type="scientific">Streptomyces nanshensis</name>
    <dbReference type="NCBI Taxonomy" id="518642"/>
    <lineage>
        <taxon>Bacteria</taxon>
        <taxon>Bacillati</taxon>
        <taxon>Actinomycetota</taxon>
        <taxon>Actinomycetes</taxon>
        <taxon>Kitasatosporales</taxon>
        <taxon>Streptomycetaceae</taxon>
        <taxon>Streptomyces</taxon>
    </lineage>
</organism>
<name>A0A1E7L5U9_9ACTN</name>
<gene>
    <name evidence="2" type="ORF">AN218_12430</name>
</gene>
<reference evidence="2 3" key="1">
    <citation type="journal article" date="2016" name="Front. Microbiol.">
        <title>Comparative Genomics Analysis of Streptomyces Species Reveals Their Adaptation to the Marine Environment and Their Diversity at the Genomic Level.</title>
        <authorList>
            <person name="Tian X."/>
            <person name="Zhang Z."/>
            <person name="Yang T."/>
            <person name="Chen M."/>
            <person name="Li J."/>
            <person name="Chen F."/>
            <person name="Yang J."/>
            <person name="Li W."/>
            <person name="Zhang B."/>
            <person name="Zhang Z."/>
            <person name="Wu J."/>
            <person name="Zhang C."/>
            <person name="Long L."/>
            <person name="Xiao J."/>
        </authorList>
    </citation>
    <scope>NUCLEOTIDE SEQUENCE [LARGE SCALE GENOMIC DNA]</scope>
    <source>
        <strain evidence="2 3">SCSIO 10429</strain>
    </source>
</reference>
<evidence type="ECO:0000313" key="2">
    <source>
        <dbReference type="EMBL" id="OEV11550.1"/>
    </source>
</evidence>
<proteinExistence type="predicted"/>
<evidence type="ECO:0000313" key="3">
    <source>
        <dbReference type="Proteomes" id="UP000176005"/>
    </source>
</evidence>
<evidence type="ECO:0000256" key="1">
    <source>
        <dbReference type="SAM" id="MobiDB-lite"/>
    </source>
</evidence>
<feature type="compositionally biased region" description="Acidic residues" evidence="1">
    <location>
        <begin position="25"/>
        <end position="35"/>
    </location>
</feature>
<dbReference type="EMBL" id="LJGW01000214">
    <property type="protein sequence ID" value="OEV11550.1"/>
    <property type="molecule type" value="Genomic_DNA"/>
</dbReference>
<dbReference type="AlphaFoldDB" id="A0A1E7L5U9"/>
<dbReference type="Proteomes" id="UP000176005">
    <property type="component" value="Unassembled WGS sequence"/>
</dbReference>
<keyword evidence="3" id="KW-1185">Reference proteome</keyword>